<protein>
    <recommendedName>
        <fullName evidence="3">SpoVT-AbrB domain-containing protein</fullName>
    </recommendedName>
</protein>
<dbReference type="RefSeq" id="WP_367957658.1">
    <property type="nucleotide sequence ID" value="NZ_JBDPGJ010000015.1"/>
</dbReference>
<dbReference type="InterPro" id="IPR038619">
    <property type="entry name" value="MraZ_sf"/>
</dbReference>
<dbReference type="Gene3D" id="3.40.1550.20">
    <property type="entry name" value="Transcriptional regulator MraZ domain"/>
    <property type="match status" value="1"/>
</dbReference>
<sequence>MTDLFTGKVPRTVDNQKRIRVPYDYVRIIGKEKVYIVRSIYKGLWYVPRNIEEVVRIELEPFLEIERRGDSSEIHREVLLANVYSCNINVGISAKTRITIPSEMHYELQEINDTLFTAHSVPIYFVGMGKIFYIMHRKTMDMLVG</sequence>
<dbReference type="SUPFAM" id="SSF89447">
    <property type="entry name" value="AbrB/MazE/MraZ-like"/>
    <property type="match status" value="1"/>
</dbReference>
<gene>
    <name evidence="1" type="ORF">ABGN05_29640</name>
</gene>
<name>A0ABV3STK1_9HYPH</name>
<accession>A0ABV3STK1</accession>
<dbReference type="EMBL" id="JBDPGJ010000015">
    <property type="protein sequence ID" value="MEX0409791.1"/>
    <property type="molecule type" value="Genomic_DNA"/>
</dbReference>
<evidence type="ECO:0008006" key="3">
    <source>
        <dbReference type="Google" id="ProtNLM"/>
    </source>
</evidence>
<keyword evidence="2" id="KW-1185">Reference proteome</keyword>
<dbReference type="InterPro" id="IPR037914">
    <property type="entry name" value="SpoVT-AbrB_sf"/>
</dbReference>
<reference evidence="1 2" key="1">
    <citation type="submission" date="2024-05" db="EMBL/GenBank/DDBJ databases">
        <authorList>
            <person name="Jiang F."/>
        </authorList>
    </citation>
    <scope>NUCLEOTIDE SEQUENCE [LARGE SCALE GENOMIC DNA]</scope>
    <source>
        <strain evidence="1 2">LZ166</strain>
    </source>
</reference>
<comment type="caution">
    <text evidence="1">The sequence shown here is derived from an EMBL/GenBank/DDBJ whole genome shotgun (WGS) entry which is preliminary data.</text>
</comment>
<dbReference type="Proteomes" id="UP001556692">
    <property type="component" value="Unassembled WGS sequence"/>
</dbReference>
<organism evidence="1 2">
    <name type="scientific">Aquibium pacificus</name>
    <dbReference type="NCBI Taxonomy" id="3153579"/>
    <lineage>
        <taxon>Bacteria</taxon>
        <taxon>Pseudomonadati</taxon>
        <taxon>Pseudomonadota</taxon>
        <taxon>Alphaproteobacteria</taxon>
        <taxon>Hyphomicrobiales</taxon>
        <taxon>Phyllobacteriaceae</taxon>
        <taxon>Aquibium</taxon>
    </lineage>
</organism>
<evidence type="ECO:0000313" key="2">
    <source>
        <dbReference type="Proteomes" id="UP001556692"/>
    </source>
</evidence>
<proteinExistence type="predicted"/>
<evidence type="ECO:0000313" key="1">
    <source>
        <dbReference type="EMBL" id="MEX0409791.1"/>
    </source>
</evidence>